<dbReference type="Proteomes" id="UP000009328">
    <property type="component" value="Unassembled WGS sequence"/>
</dbReference>
<evidence type="ECO:0000313" key="3">
    <source>
        <dbReference type="Proteomes" id="UP000009328"/>
    </source>
</evidence>
<name>K0KXZ4_WICCF</name>
<sequence>MNYHHDSFQASPKSSITYDESFQILKSRNMRKPTIQNEDIVQQLENFRFPKAYSITPKLITTPCKEKEEEEVEDIIPISPTHISTEGFRRISSGSMMSNSNQIPTGQRLRRYSHRRSEAVSGASSDDSLFSNLCSTSKTLTRDTSIHSNNSVSITPTKLEFEDISISRKSSFRGNLKTSTVGTKQPIIDLDVASKPLQPRLGSPLPIQAFPQYHGEVVEFNFQDENFISEEEEEEEEVETKEDSQNQDQDQNQVQDEDESKEDDHLSLFEFLKESISESSQNGTENYNPFQHIHLTRSWWASS</sequence>
<dbReference type="AlphaFoldDB" id="K0KXZ4"/>
<evidence type="ECO:0000256" key="1">
    <source>
        <dbReference type="SAM" id="MobiDB-lite"/>
    </source>
</evidence>
<proteinExistence type="predicted"/>
<feature type="compositionally biased region" description="Polar residues" evidence="1">
    <location>
        <begin position="277"/>
        <end position="288"/>
    </location>
</feature>
<feature type="compositionally biased region" description="Acidic residues" evidence="1">
    <location>
        <begin position="230"/>
        <end position="240"/>
    </location>
</feature>
<dbReference type="InParanoid" id="K0KXZ4"/>
<evidence type="ECO:0000313" key="2">
    <source>
        <dbReference type="EMBL" id="CCH45958.1"/>
    </source>
</evidence>
<comment type="caution">
    <text evidence="2">The sequence shown here is derived from an EMBL/GenBank/DDBJ whole genome shotgun (WGS) entry which is preliminary data.</text>
</comment>
<protein>
    <submittedName>
        <fullName evidence="2">Uncharacterized protein</fullName>
    </submittedName>
</protein>
<keyword evidence="3" id="KW-1185">Reference proteome</keyword>
<gene>
    <name evidence="2" type="ORF">BN7_5545</name>
</gene>
<feature type="region of interest" description="Disordered" evidence="1">
    <location>
        <begin position="230"/>
        <end position="288"/>
    </location>
</feature>
<dbReference type="HOGENOM" id="CLU_918902_0_0_1"/>
<dbReference type="EMBL" id="CAIF01000219">
    <property type="protein sequence ID" value="CCH45958.1"/>
    <property type="molecule type" value="Genomic_DNA"/>
</dbReference>
<accession>K0KXZ4</accession>
<feature type="compositionally biased region" description="Basic and acidic residues" evidence="1">
    <location>
        <begin position="262"/>
        <end position="276"/>
    </location>
</feature>
<reference evidence="2 3" key="1">
    <citation type="journal article" date="2012" name="Eukaryot. Cell">
        <title>Draft genome sequence of Wickerhamomyces ciferrii NRRL Y-1031 F-60-10.</title>
        <authorList>
            <person name="Schneider J."/>
            <person name="Andrea H."/>
            <person name="Blom J."/>
            <person name="Jaenicke S."/>
            <person name="Ruckert C."/>
            <person name="Schorsch C."/>
            <person name="Szczepanowski R."/>
            <person name="Farwick M."/>
            <person name="Goesmann A."/>
            <person name="Puhler A."/>
            <person name="Schaffer S."/>
            <person name="Tauch A."/>
            <person name="Kohler T."/>
            <person name="Brinkrolf K."/>
        </authorList>
    </citation>
    <scope>NUCLEOTIDE SEQUENCE [LARGE SCALE GENOMIC DNA]</scope>
    <source>
        <strain evidence="3">ATCC 14091 / BCRC 22168 / CBS 111 / JCM 3599 / NBRC 0793 / NRRL Y-1031 F-60-10</strain>
    </source>
</reference>
<organism evidence="2 3">
    <name type="scientific">Wickerhamomyces ciferrii (strain ATCC 14091 / BCRC 22168 / CBS 111 / JCM 3599 / NBRC 0793 / NRRL Y-1031 F-60-10)</name>
    <name type="common">Yeast</name>
    <name type="synonym">Pichia ciferrii</name>
    <dbReference type="NCBI Taxonomy" id="1206466"/>
    <lineage>
        <taxon>Eukaryota</taxon>
        <taxon>Fungi</taxon>
        <taxon>Dikarya</taxon>
        <taxon>Ascomycota</taxon>
        <taxon>Saccharomycotina</taxon>
        <taxon>Saccharomycetes</taxon>
        <taxon>Phaffomycetales</taxon>
        <taxon>Wickerhamomycetaceae</taxon>
        <taxon>Wickerhamomyces</taxon>
    </lineage>
</organism>